<proteinExistence type="predicted"/>
<organism evidence="2 3">
    <name type="scientific">Streptomyces hirsutus</name>
    <dbReference type="NCBI Taxonomy" id="35620"/>
    <lineage>
        <taxon>Bacteria</taxon>
        <taxon>Bacillati</taxon>
        <taxon>Actinomycetota</taxon>
        <taxon>Actinomycetes</taxon>
        <taxon>Kitasatosporales</taxon>
        <taxon>Streptomycetaceae</taxon>
        <taxon>Streptomyces</taxon>
    </lineage>
</organism>
<dbReference type="PANTHER" id="PTHR35400">
    <property type="entry name" value="SLR1083 PROTEIN"/>
    <property type="match status" value="1"/>
</dbReference>
<dbReference type="GeneID" id="91543129"/>
<evidence type="ECO:0000313" key="3">
    <source>
        <dbReference type="Proteomes" id="UP001335325"/>
    </source>
</evidence>
<keyword evidence="2" id="KW-0540">Nuclease</keyword>
<dbReference type="Pfam" id="PF05685">
    <property type="entry name" value="Uma2"/>
    <property type="match status" value="1"/>
</dbReference>
<evidence type="ECO:0000313" key="2">
    <source>
        <dbReference type="EMBL" id="WSD06271.1"/>
    </source>
</evidence>
<dbReference type="EMBL" id="CP109134">
    <property type="protein sequence ID" value="WSD06271.1"/>
    <property type="molecule type" value="Genomic_DNA"/>
</dbReference>
<sequence length="189" mass="21316">MTAYDPISEEILLDWFVAFDPPEGFRAELVEGELVLTPPPDGEHEEYLWLIVKQVMKASRTDMQFSGNKGLKLERGGACPEDHVIPDSTFAPTALRLYRGAAPWMPCEGVSMVLEVTFLRPQLDRETKRRCYARGGIPLYLLVDREASSITLFSAPERDDYREVCTRPLGKPLPLPAPFDIDLDTADFL</sequence>
<dbReference type="Gene3D" id="3.90.1570.10">
    <property type="entry name" value="tt1808, chain A"/>
    <property type="match status" value="1"/>
</dbReference>
<dbReference type="CDD" id="cd06260">
    <property type="entry name" value="DUF820-like"/>
    <property type="match status" value="1"/>
</dbReference>
<evidence type="ECO:0000259" key="1">
    <source>
        <dbReference type="Pfam" id="PF05685"/>
    </source>
</evidence>
<keyword evidence="2" id="KW-0255">Endonuclease</keyword>
<dbReference type="InterPro" id="IPR008538">
    <property type="entry name" value="Uma2"/>
</dbReference>
<dbReference type="InterPro" id="IPR011335">
    <property type="entry name" value="Restrct_endonuc-II-like"/>
</dbReference>
<dbReference type="Proteomes" id="UP001335325">
    <property type="component" value="Chromosome"/>
</dbReference>
<protein>
    <submittedName>
        <fullName evidence="2">Uma2 family endonuclease</fullName>
    </submittedName>
</protein>
<keyword evidence="2" id="KW-0378">Hydrolase</keyword>
<name>A0ABZ1GJD6_9ACTN</name>
<dbReference type="GO" id="GO:0004519">
    <property type="term" value="F:endonuclease activity"/>
    <property type="evidence" value="ECO:0007669"/>
    <property type="project" value="UniProtKB-KW"/>
</dbReference>
<reference evidence="2 3" key="1">
    <citation type="submission" date="2022-10" db="EMBL/GenBank/DDBJ databases">
        <title>The complete genomes of actinobacterial strains from the NBC collection.</title>
        <authorList>
            <person name="Joergensen T.S."/>
            <person name="Alvarez Arevalo M."/>
            <person name="Sterndorff E.B."/>
            <person name="Faurdal D."/>
            <person name="Vuksanovic O."/>
            <person name="Mourched A.-S."/>
            <person name="Charusanti P."/>
            <person name="Shaw S."/>
            <person name="Blin K."/>
            <person name="Weber T."/>
        </authorList>
    </citation>
    <scope>NUCLEOTIDE SEQUENCE [LARGE SCALE GENOMIC DNA]</scope>
    <source>
        <strain evidence="2 3">NBC 01753</strain>
    </source>
</reference>
<gene>
    <name evidence="2" type="ORF">OIE73_11125</name>
</gene>
<dbReference type="SUPFAM" id="SSF52980">
    <property type="entry name" value="Restriction endonuclease-like"/>
    <property type="match status" value="1"/>
</dbReference>
<dbReference type="RefSeq" id="WP_326752425.1">
    <property type="nucleotide sequence ID" value="NZ_CP109134.1"/>
</dbReference>
<dbReference type="InterPro" id="IPR012296">
    <property type="entry name" value="Nuclease_put_TT1808"/>
</dbReference>
<accession>A0ABZ1GJD6</accession>
<feature type="domain" description="Putative restriction endonuclease" evidence="1">
    <location>
        <begin position="22"/>
        <end position="181"/>
    </location>
</feature>
<keyword evidence="3" id="KW-1185">Reference proteome</keyword>
<dbReference type="PANTHER" id="PTHR35400:SF3">
    <property type="entry name" value="SLL1072 PROTEIN"/>
    <property type="match status" value="1"/>
</dbReference>